<evidence type="ECO:0000313" key="2">
    <source>
        <dbReference type="Proteomes" id="UP000053480"/>
    </source>
</evidence>
<organism evidence="1 2">
    <name type="scientific">Candidatus Aramenus sulfurataquae</name>
    <dbReference type="NCBI Taxonomy" id="1326980"/>
    <lineage>
        <taxon>Archaea</taxon>
        <taxon>Thermoproteota</taxon>
        <taxon>Thermoprotei</taxon>
        <taxon>Sulfolobales</taxon>
        <taxon>Sulfolobaceae</taxon>
        <taxon>Candidatus Aramenus</taxon>
    </lineage>
</organism>
<protein>
    <submittedName>
        <fullName evidence="1">Uncharacterized protein</fullName>
    </submittedName>
</protein>
<name>A0ACC6TRB2_9CREN</name>
<proteinExistence type="predicted"/>
<reference evidence="1" key="1">
    <citation type="submission" date="2024-07" db="EMBL/GenBank/DDBJ databases">
        <title>Metagenome and Metagenome-Assembled Genomes of Archaea from a hot spring from the geothermal field of Los Azufres, Mexico.</title>
        <authorList>
            <person name="Marin-Paredes R."/>
            <person name="Martinez-Romero E."/>
            <person name="Servin-Garciduenas L.E."/>
        </authorList>
    </citation>
    <scope>NUCLEOTIDE SEQUENCE</scope>
    <source>
        <strain evidence="1">AZ1-454</strain>
    </source>
</reference>
<evidence type="ECO:0000313" key="1">
    <source>
        <dbReference type="EMBL" id="MEW9492411.1"/>
    </source>
</evidence>
<feature type="non-terminal residue" evidence="1">
    <location>
        <position position="112"/>
    </location>
</feature>
<accession>A0ACC6TRB2</accession>
<comment type="caution">
    <text evidence="1">The sequence shown here is derived from an EMBL/GenBank/DDBJ whole genome shotgun (WGS) entry which is preliminary data.</text>
</comment>
<dbReference type="Proteomes" id="UP000053480">
    <property type="component" value="Unassembled WGS sequence"/>
</dbReference>
<dbReference type="EMBL" id="JZWS03000031">
    <property type="protein sequence ID" value="MEW9492411.1"/>
    <property type="molecule type" value="Genomic_DNA"/>
</dbReference>
<sequence length="112" mass="12636">MNHKSLGIIGSLFFAVTPFLNIFGVITSTIGAILLYLAMNIVYREYREEKLLKYFMLADGLFYVSMIILSVGIFIAFGLKVFFVLIPSFSLYSLVLLVYTYVLSGIFYISSA</sequence>
<gene>
    <name evidence="1" type="ORF">TQ35_0009485</name>
</gene>